<dbReference type="GeneID" id="17355090"/>
<feature type="compositionally biased region" description="Acidic residues" evidence="3">
    <location>
        <begin position="1140"/>
        <end position="1149"/>
    </location>
</feature>
<feature type="region of interest" description="Disordered" evidence="3">
    <location>
        <begin position="801"/>
        <end position="831"/>
    </location>
</feature>
<evidence type="ECO:0000313" key="5">
    <source>
        <dbReference type="EMBL" id="EFN55641.1"/>
    </source>
</evidence>
<dbReference type="InParanoid" id="E1ZFB5"/>
<keyword evidence="2" id="KW-0963">Cytoplasm</keyword>
<protein>
    <recommendedName>
        <fullName evidence="4">DNA2/NAM7 helicase-like C-terminal domain-containing protein</fullName>
    </recommendedName>
</protein>
<dbReference type="InterPro" id="IPR027417">
    <property type="entry name" value="P-loop_NTPase"/>
</dbReference>
<keyword evidence="6" id="KW-1185">Reference proteome</keyword>
<dbReference type="InterPro" id="IPR047187">
    <property type="entry name" value="SF1_C_Upf1"/>
</dbReference>
<dbReference type="OrthoDB" id="6513042at2759"/>
<dbReference type="CDD" id="cd18808">
    <property type="entry name" value="SF1_C_Upf1"/>
    <property type="match status" value="1"/>
</dbReference>
<dbReference type="EMBL" id="GL433844">
    <property type="protein sequence ID" value="EFN55641.1"/>
    <property type="molecule type" value="Genomic_DNA"/>
</dbReference>
<dbReference type="PANTHER" id="PTHR45418">
    <property type="entry name" value="CANCER/TESTIS ANTIGEN 55"/>
    <property type="match status" value="1"/>
</dbReference>
<dbReference type="STRING" id="554065.E1ZFB5"/>
<name>E1ZFB5_CHLVA</name>
<dbReference type="InterPro" id="IPR041679">
    <property type="entry name" value="DNA2/NAM7-like_C"/>
</dbReference>
<sequence>MPKTSKGASEGSLQAQQLPADPWAASAQGGSQQRQTPSPAAAPAAAAAQRARVGPPPPPAAARKQPKKQRAPDFSKMPHGMALHKKDLDRTTQQAVARLTHLFPKLPEELLGWLFHRLVASFAHDADADLLRHGGGSVLDPLEIPIANAVAVCNTITYAPPRQVVDAAAPLLADLCRRFLAGTDVLAPVERPLVAATDEKISKHIPLWTVAHGVAAVEAQALKLALEPGIAAPELPAAGGDGNGAALPPPPPPAVRGSVLDLPERLRPLFRGGASGGLLERLLRDALGSLPTATALAAPSARQGTAQLPLSVSPDIDFGTVCVSCLPAGALVEAAEAAASALPQAAGQAAKAAGAGAGSLLDLLHLSAPSAGRPASAGAGLARAGGAGGNGSSSSTAPVLHFRQLVVENTGSSEEVWLLGGIAAPSFPYTLAAIDDARLFWLDGHKAVRLDPQQQHTISVALSSADCAARRQEKGILQQLLLLVFATPLHSRTAQALACIPGAPVADVSAAEAGEHAAAGVAGETDHLKRLFDEPPGPHPPAFLGELPISARRMLACGRCDAPGRMPELVPAHSQKGRALVHACQLSEGRPLAAVPPLLQRCSRLLSVEEGCLEQDICRCDMWHVRLRLAVFSGSTNRYHMVSLAPTGASGAAVEPKPDQRRPSSLYRGPSLELLQPGGVRGAHSEYVLGVLDVPGLPEGRPSLHLNDTVYLRTAHYPQREIACLVAATEGSTCFLLLPAAFWALPDVAPLVPQLRTTVTFGLSGLFDGLVHVRLSFDRLSFRRMQRALCDVVERQHACWIPPGDAQPQPQAGAGASGREAARAAQEQQDRQDRLLLQPTADEVAATVAGLQECGGQALNAEQRQAIAAVLCGAGRAHPYSLFGPPGTGKTVTLVECTLQLLRAYPDARLLNYSADLLCSALAAAGLHQGDMLRVNDPRRPPFTVKEDVLAFCQYSEASRMFTVPYDALLPEALIPLSLLKPRTAGGEAGAGWGAVLCGDPRQLGPVVRSQMAAGAGLATSLLEICIGHHSAAAYDVMKLGRVPATSMLVRNYRSHRRLLDLPSKLFYAAQLQAAADPRSVLPPRWRELEPEEGAWRGSEAGSGGPAEGAEQQAGEQGQQAHEDEAAAAAGNTKASEDQAAQEEEEEEGTAAQYDEGQYQAAADKEEEEEEGEGPAEAAVASLLFYGVRGQQMREGDAPSYFNPLEASTVVQLVSGLLGSGAGVLPDHIGVMATYRKQLQVQKIRLLLRSHGLGAVRVGTVDDYQGQEERVVFISTVLSKPESLPPASGTTSAAPGAAAAAGGDVHLGFWRNPKRFNVAITRAKALLVVVGHPAVLLEDASWRELLRYCFSQGAYRGAGADSLRQRFRVDVGAAAGALPELPQGEEGEQGAPAEADDAELQRAIGQLAELALLGAGHADALFPASLDEMYAAAMDEAPFRVVL</sequence>
<reference evidence="5 6" key="1">
    <citation type="journal article" date="2010" name="Plant Cell">
        <title>The Chlorella variabilis NC64A genome reveals adaptation to photosymbiosis, coevolution with viruses, and cryptic sex.</title>
        <authorList>
            <person name="Blanc G."/>
            <person name="Duncan G."/>
            <person name="Agarkova I."/>
            <person name="Borodovsky M."/>
            <person name="Gurnon J."/>
            <person name="Kuo A."/>
            <person name="Lindquist E."/>
            <person name="Lucas S."/>
            <person name="Pangilinan J."/>
            <person name="Polle J."/>
            <person name="Salamov A."/>
            <person name="Terry A."/>
            <person name="Yamada T."/>
            <person name="Dunigan D.D."/>
            <person name="Grigoriev I.V."/>
            <person name="Claverie J.M."/>
            <person name="Van Etten J.L."/>
        </authorList>
    </citation>
    <scope>NUCLEOTIDE SEQUENCE [LARGE SCALE GENOMIC DNA]</scope>
    <source>
        <strain evidence="5 6">NC64A</strain>
    </source>
</reference>
<feature type="region of interest" description="Disordered" evidence="3">
    <location>
        <begin position="1"/>
        <end position="79"/>
    </location>
</feature>
<evidence type="ECO:0000313" key="6">
    <source>
        <dbReference type="Proteomes" id="UP000008141"/>
    </source>
</evidence>
<evidence type="ECO:0000256" key="1">
    <source>
        <dbReference type="ARBA" id="ARBA00004496"/>
    </source>
</evidence>
<dbReference type="RefSeq" id="XP_005847743.1">
    <property type="nucleotide sequence ID" value="XM_005847681.1"/>
</dbReference>
<dbReference type="GO" id="GO:0005737">
    <property type="term" value="C:cytoplasm"/>
    <property type="evidence" value="ECO:0007669"/>
    <property type="project" value="UniProtKB-SubCell"/>
</dbReference>
<accession>E1ZFB5</accession>
<evidence type="ECO:0000256" key="3">
    <source>
        <dbReference type="SAM" id="MobiDB-lite"/>
    </source>
</evidence>
<feature type="compositionally biased region" description="Low complexity" evidence="3">
    <location>
        <begin position="24"/>
        <end position="53"/>
    </location>
</feature>
<dbReference type="SUPFAM" id="SSF52540">
    <property type="entry name" value="P-loop containing nucleoside triphosphate hydrolases"/>
    <property type="match status" value="1"/>
</dbReference>
<evidence type="ECO:0000259" key="4">
    <source>
        <dbReference type="Pfam" id="PF13087"/>
    </source>
</evidence>
<comment type="subcellular location">
    <subcellularLocation>
        <location evidence="1">Cytoplasm</location>
    </subcellularLocation>
</comment>
<organism evidence="6">
    <name type="scientific">Chlorella variabilis</name>
    <name type="common">Green alga</name>
    <dbReference type="NCBI Taxonomy" id="554065"/>
    <lineage>
        <taxon>Eukaryota</taxon>
        <taxon>Viridiplantae</taxon>
        <taxon>Chlorophyta</taxon>
        <taxon>core chlorophytes</taxon>
        <taxon>Trebouxiophyceae</taxon>
        <taxon>Chlorellales</taxon>
        <taxon>Chlorellaceae</taxon>
        <taxon>Chlorella clade</taxon>
        <taxon>Chlorella</taxon>
    </lineage>
</organism>
<dbReference type="Pfam" id="PF13087">
    <property type="entry name" value="AAA_12"/>
    <property type="match status" value="1"/>
</dbReference>
<evidence type="ECO:0000256" key="2">
    <source>
        <dbReference type="ARBA" id="ARBA00022490"/>
    </source>
</evidence>
<proteinExistence type="predicted"/>
<dbReference type="KEGG" id="cvr:CHLNCDRAFT_133825"/>
<feature type="compositionally biased region" description="Low complexity" evidence="3">
    <location>
        <begin position="802"/>
        <end position="827"/>
    </location>
</feature>
<gene>
    <name evidence="5" type="ORF">CHLNCDRAFT_133825</name>
</gene>
<feature type="compositionally biased region" description="Acidic residues" evidence="3">
    <location>
        <begin position="1165"/>
        <end position="1174"/>
    </location>
</feature>
<dbReference type="Gene3D" id="3.40.50.300">
    <property type="entry name" value="P-loop containing nucleotide triphosphate hydrolases"/>
    <property type="match status" value="2"/>
</dbReference>
<dbReference type="PANTHER" id="PTHR45418:SF1">
    <property type="entry name" value="CANCER_TESTIS ANTIGEN 55"/>
    <property type="match status" value="1"/>
</dbReference>
<feature type="region of interest" description="Disordered" evidence="3">
    <location>
        <begin position="1092"/>
        <end position="1176"/>
    </location>
</feature>
<feature type="domain" description="DNA2/NAM7 helicase-like C-terminal" evidence="4">
    <location>
        <begin position="1162"/>
        <end position="1332"/>
    </location>
</feature>
<dbReference type="eggNOG" id="KOG1804">
    <property type="taxonomic scope" value="Eukaryota"/>
</dbReference>
<dbReference type="Proteomes" id="UP000008141">
    <property type="component" value="Unassembled WGS sequence"/>
</dbReference>
<feature type="compositionally biased region" description="Low complexity" evidence="3">
    <location>
        <begin position="1108"/>
        <end position="1120"/>
    </location>
</feature>